<dbReference type="Proteomes" id="UP000772591">
    <property type="component" value="Unassembled WGS sequence"/>
</dbReference>
<protein>
    <recommendedName>
        <fullName evidence="4">Lipoprotein</fullName>
    </recommendedName>
</protein>
<dbReference type="EMBL" id="JADEVO010000031">
    <property type="protein sequence ID" value="MBN3967553.1"/>
    <property type="molecule type" value="Genomic_DNA"/>
</dbReference>
<evidence type="ECO:0008006" key="4">
    <source>
        <dbReference type="Google" id="ProtNLM"/>
    </source>
</evidence>
<feature type="region of interest" description="Disordered" evidence="1">
    <location>
        <begin position="21"/>
        <end position="65"/>
    </location>
</feature>
<comment type="caution">
    <text evidence="2">The sequence shown here is derived from an EMBL/GenBank/DDBJ whole genome shotgun (WGS) entry which is preliminary data.</text>
</comment>
<feature type="compositionally biased region" description="Polar residues" evidence="1">
    <location>
        <begin position="29"/>
        <end position="41"/>
    </location>
</feature>
<sequence length="324" mass="36678">MRFKTLSVLALAITLAACSDKEDEHSKSAVHSPSQPMTQAEINKEKARRVYNPTPEERAQDEAERMQREAKLHADDPVSWTLPSPSSQPDFSQYVTLKSGTQMLYIYNGNKETPDDALTLADSFRYDLRTQYDLGDETLSSFLQKFASTNDQFTQRDIAKSLEPIFTKHIRDNLNTRYVMLDMPQAIPLSQYDFNKKGFSYAPSAFNAVNTQAAHEQSSSYAYGHEVKNRGDIKFGDNSSYALTFSNGQQFNFIPVEDETAARVLESYVKQRKPYTVKVYGYVDSLIQGNDKKTDRQRTTVVAIQKLVVVDAEHPSTVLANLSY</sequence>
<proteinExistence type="predicted"/>
<reference evidence="2 3" key="1">
    <citation type="journal article" date="2021" name="Int. J. Syst. Evol. Microbiol.">
        <title>Pseudomonas piscium sp. nov., Pseudomonas pisciculturae sp. nov., Pseudomonas mucoides sp. nov. and Pseudomonas neuropathica sp. nov. isolated from rainbow trout.</title>
        <authorList>
            <person name="Duman M."/>
            <person name="Mulet M."/>
            <person name="Altun S."/>
            <person name="Saticioglu I.B."/>
            <person name="Gomila M."/>
            <person name="Lalucat J."/>
            <person name="Garcia-Valdes E."/>
        </authorList>
    </citation>
    <scope>NUCLEOTIDE SEQUENCE [LARGE SCALE GENOMIC DNA]</scope>
    <source>
        <strain evidence="2 3">LMG 28632</strain>
    </source>
</reference>
<dbReference type="RefSeq" id="WP_205893538.1">
    <property type="nucleotide sequence ID" value="NZ_JADEVO010000031.1"/>
</dbReference>
<dbReference type="PROSITE" id="PS51257">
    <property type="entry name" value="PROKAR_LIPOPROTEIN"/>
    <property type="match status" value="1"/>
</dbReference>
<evidence type="ECO:0000256" key="1">
    <source>
        <dbReference type="SAM" id="MobiDB-lite"/>
    </source>
</evidence>
<keyword evidence="3" id="KW-1185">Reference proteome</keyword>
<evidence type="ECO:0000313" key="3">
    <source>
        <dbReference type="Proteomes" id="UP000772591"/>
    </source>
</evidence>
<evidence type="ECO:0000313" key="2">
    <source>
        <dbReference type="EMBL" id="MBN3967553.1"/>
    </source>
</evidence>
<name>A0ABS3AK58_9PSED</name>
<feature type="compositionally biased region" description="Basic and acidic residues" evidence="1">
    <location>
        <begin position="55"/>
        <end position="65"/>
    </location>
</feature>
<gene>
    <name evidence="2" type="ORF">IMW75_20035</name>
</gene>
<accession>A0ABS3AK58</accession>
<organism evidence="2 3">
    <name type="scientific">Pseudomonas gregormendelii</name>
    <dbReference type="NCBI Taxonomy" id="1628277"/>
    <lineage>
        <taxon>Bacteria</taxon>
        <taxon>Pseudomonadati</taxon>
        <taxon>Pseudomonadota</taxon>
        <taxon>Gammaproteobacteria</taxon>
        <taxon>Pseudomonadales</taxon>
        <taxon>Pseudomonadaceae</taxon>
        <taxon>Pseudomonas</taxon>
    </lineage>
</organism>